<proteinExistence type="predicted"/>
<reference evidence="1 2" key="1">
    <citation type="journal article" date="2017" name="Front. Microbiol.">
        <title>New Insights into the Diversity of the Genus Faecalibacterium.</title>
        <authorList>
            <person name="Benevides L."/>
            <person name="Burman S."/>
            <person name="Martin R."/>
            <person name="Robert V."/>
            <person name="Thomas M."/>
            <person name="Miquel S."/>
            <person name="Chain F."/>
            <person name="Sokol H."/>
            <person name="Bermudez-Humaran L.G."/>
            <person name="Morrison M."/>
            <person name="Langella P."/>
            <person name="Azevedo V.A."/>
            <person name="Chatel J.M."/>
            <person name="Soares S."/>
        </authorList>
    </citation>
    <scope>NUCLEOTIDE SEQUENCE [LARGE SCALE GENOMIC DNA]</scope>
    <source>
        <strain evidence="2">CNCM I-4541</strain>
    </source>
</reference>
<dbReference type="EMBL" id="NMTR01000006">
    <property type="protein sequence ID" value="PDX61968.1"/>
    <property type="molecule type" value="Genomic_DNA"/>
</dbReference>
<sequence>MKYTYFNFKKWNDQQILLTNDLGRWAFVSLPTFQAMLLHRLDSTDPSYAELLEKGFLYEDDADVYLERHSRAFREAKGYLMDATSLHIFVLTNACNARCIYCQAQSTASHKKGLMSAETAKKAVNLAFQSPEPFLSIEFQGGEPLLNFDTLQVIVSEAEKKAAETRKKVEFSLVSNLNLLTEEMVRFFQEHHVSVSTSIDGPMRLHNTNRPLCQGGGTYEGTIRGLKRLQEADVCVGAIETTTRYSLNHWKELVDEYRALGLHSIFLRPLTPLGFANADWNQVGYTADEFIAFYQKALAYVVEINRQGYFLSEGHAATFLSKILLGQGKNYMELRSPCGAAVGQMAYYYDGNVYTCDEGRMLAEMGDRAFQLGTVEDTYDSLMNSNVCKACCVASTLEAAPTCSDCVYQPYCGTCPVLNYALDGDVFSKIPNHYKCQTYKGMLDAVFGLLNQKNPEIDNILDRWVR</sequence>
<organism evidence="1 2">
    <name type="scientific">Faecalibacterium langellae</name>
    <dbReference type="NCBI Taxonomy" id="3435293"/>
    <lineage>
        <taxon>Bacteria</taxon>
        <taxon>Bacillati</taxon>
        <taxon>Bacillota</taxon>
        <taxon>Clostridia</taxon>
        <taxon>Eubacteriales</taxon>
        <taxon>Oscillospiraceae</taxon>
        <taxon>Faecalibacterium</taxon>
    </lineage>
</organism>
<evidence type="ECO:0000313" key="1">
    <source>
        <dbReference type="EMBL" id="PDX61968.1"/>
    </source>
</evidence>
<name>A0ACC9D1A8_9FIRM</name>
<keyword evidence="2" id="KW-1185">Reference proteome</keyword>
<comment type="caution">
    <text evidence="1">The sequence shown here is derived from an EMBL/GenBank/DDBJ whole genome shotgun (WGS) entry which is preliminary data.</text>
</comment>
<dbReference type="Proteomes" id="UP000220959">
    <property type="component" value="Unassembled WGS sequence"/>
</dbReference>
<protein>
    <submittedName>
        <fullName evidence="1">His-Xaa-Ser system radical SAM maturase HxsB</fullName>
    </submittedName>
</protein>
<gene>
    <name evidence="1" type="primary">hxsB</name>
    <name evidence="1" type="ORF">CGS49_02665</name>
</gene>
<evidence type="ECO:0000313" key="2">
    <source>
        <dbReference type="Proteomes" id="UP000220959"/>
    </source>
</evidence>
<accession>A0ACC9D1A8</accession>